<dbReference type="SMART" id="SM00028">
    <property type="entry name" value="TPR"/>
    <property type="match status" value="3"/>
</dbReference>
<dbReference type="SUPFAM" id="SSF48452">
    <property type="entry name" value="TPR-like"/>
    <property type="match status" value="1"/>
</dbReference>
<gene>
    <name evidence="4" type="ordered locus">Glov_2092</name>
</gene>
<dbReference type="EMBL" id="CP001089">
    <property type="protein sequence ID" value="ACD95808.1"/>
    <property type="molecule type" value="Genomic_DNA"/>
</dbReference>
<keyword evidence="1" id="KW-0802">TPR repeat</keyword>
<dbReference type="RefSeq" id="WP_012470147.1">
    <property type="nucleotide sequence ID" value="NC_010814.1"/>
</dbReference>
<dbReference type="PROSITE" id="PS50005">
    <property type="entry name" value="TPR"/>
    <property type="match status" value="1"/>
</dbReference>
<dbReference type="GO" id="GO:0008757">
    <property type="term" value="F:S-adenosylmethionine-dependent methyltransferase activity"/>
    <property type="evidence" value="ECO:0007669"/>
    <property type="project" value="InterPro"/>
</dbReference>
<feature type="domain" description="Methyltransferase type 11" evidence="2">
    <location>
        <begin position="48"/>
        <end position="84"/>
    </location>
</feature>
<dbReference type="Proteomes" id="UP000002420">
    <property type="component" value="Chromosome"/>
</dbReference>
<dbReference type="KEGG" id="glo:Glov_2092"/>
<dbReference type="InterPro" id="IPR011990">
    <property type="entry name" value="TPR-like_helical_dom_sf"/>
</dbReference>
<dbReference type="InterPro" id="IPR056835">
    <property type="entry name" value="ARM_TT21_5th"/>
</dbReference>
<evidence type="ECO:0000313" key="5">
    <source>
        <dbReference type="Proteomes" id="UP000002420"/>
    </source>
</evidence>
<dbReference type="SUPFAM" id="SSF53335">
    <property type="entry name" value="S-adenosyl-L-methionine-dependent methyltransferases"/>
    <property type="match status" value="1"/>
</dbReference>
<dbReference type="Gene3D" id="3.40.50.150">
    <property type="entry name" value="Vaccinia Virus protein VP39"/>
    <property type="match status" value="1"/>
</dbReference>
<dbReference type="GO" id="GO:0032259">
    <property type="term" value="P:methylation"/>
    <property type="evidence" value="ECO:0007669"/>
    <property type="project" value="UniProtKB-KW"/>
</dbReference>
<evidence type="ECO:0000259" key="3">
    <source>
        <dbReference type="Pfam" id="PF25064"/>
    </source>
</evidence>
<keyword evidence="5" id="KW-1185">Reference proteome</keyword>
<dbReference type="Pfam" id="PF08241">
    <property type="entry name" value="Methyltransf_11"/>
    <property type="match status" value="1"/>
</dbReference>
<feature type="domain" description="Tetratricopeptide repeat protein 21A/21B fifth ARM repeats" evidence="3">
    <location>
        <begin position="220"/>
        <end position="282"/>
    </location>
</feature>
<evidence type="ECO:0000259" key="2">
    <source>
        <dbReference type="Pfam" id="PF08241"/>
    </source>
</evidence>
<dbReference type="AlphaFoldDB" id="B3E3I9"/>
<feature type="repeat" description="TPR" evidence="1">
    <location>
        <begin position="216"/>
        <end position="249"/>
    </location>
</feature>
<proteinExistence type="predicted"/>
<protein>
    <submittedName>
        <fullName evidence="4">Methyltransferase type 11</fullName>
    </submittedName>
</protein>
<dbReference type="Gene3D" id="1.25.40.10">
    <property type="entry name" value="Tetratricopeptide repeat domain"/>
    <property type="match status" value="1"/>
</dbReference>
<dbReference type="OrthoDB" id="9804312at2"/>
<evidence type="ECO:0000256" key="1">
    <source>
        <dbReference type="PROSITE-ProRule" id="PRU00339"/>
    </source>
</evidence>
<dbReference type="InterPro" id="IPR013216">
    <property type="entry name" value="Methyltransf_11"/>
</dbReference>
<organism evidence="4 5">
    <name type="scientific">Trichlorobacter lovleyi (strain ATCC BAA-1151 / DSM 17278 / SZ)</name>
    <name type="common">Geobacter lovleyi</name>
    <dbReference type="NCBI Taxonomy" id="398767"/>
    <lineage>
        <taxon>Bacteria</taxon>
        <taxon>Pseudomonadati</taxon>
        <taxon>Thermodesulfobacteriota</taxon>
        <taxon>Desulfuromonadia</taxon>
        <taxon>Geobacterales</taxon>
        <taxon>Geobacteraceae</taxon>
        <taxon>Trichlorobacter</taxon>
    </lineage>
</organism>
<evidence type="ECO:0000313" key="4">
    <source>
        <dbReference type="EMBL" id="ACD95808.1"/>
    </source>
</evidence>
<keyword evidence="4" id="KW-0489">Methyltransferase</keyword>
<name>B3E3I9_TRIL1</name>
<reference evidence="4 5" key="1">
    <citation type="submission" date="2008-05" db="EMBL/GenBank/DDBJ databases">
        <title>Complete sequence of chromosome of Geobacter lovleyi SZ.</title>
        <authorList>
            <consortium name="US DOE Joint Genome Institute"/>
            <person name="Lucas S."/>
            <person name="Copeland A."/>
            <person name="Lapidus A."/>
            <person name="Glavina del Rio T."/>
            <person name="Dalin E."/>
            <person name="Tice H."/>
            <person name="Bruce D."/>
            <person name="Goodwin L."/>
            <person name="Pitluck S."/>
            <person name="Chertkov O."/>
            <person name="Meincke L."/>
            <person name="Brettin T."/>
            <person name="Detter J.C."/>
            <person name="Han C."/>
            <person name="Tapia R."/>
            <person name="Kuske C.R."/>
            <person name="Schmutz J."/>
            <person name="Larimer F."/>
            <person name="Land M."/>
            <person name="Hauser L."/>
            <person name="Kyrpides N."/>
            <person name="Mikhailova N."/>
            <person name="Sung Y."/>
            <person name="Fletcher K.E."/>
            <person name="Ritalahti K.M."/>
            <person name="Loeffler F.E."/>
            <person name="Richardson P."/>
        </authorList>
    </citation>
    <scope>NUCLEOTIDE SEQUENCE [LARGE SCALE GENOMIC DNA]</scope>
    <source>
        <strain evidence="5">ATCC BAA-1151 / DSM 17278 / SZ</strain>
    </source>
</reference>
<accession>B3E3I9</accession>
<dbReference type="HOGENOM" id="CLU_955651_0_0_7"/>
<dbReference type="STRING" id="398767.Glov_2092"/>
<keyword evidence="4" id="KW-0808">Transferase</keyword>
<dbReference type="InterPro" id="IPR019734">
    <property type="entry name" value="TPR_rpt"/>
</dbReference>
<dbReference type="InterPro" id="IPR029063">
    <property type="entry name" value="SAM-dependent_MTases_sf"/>
</dbReference>
<dbReference type="eggNOG" id="COG4627">
    <property type="taxonomic scope" value="Bacteria"/>
</dbReference>
<dbReference type="Pfam" id="PF25064">
    <property type="entry name" value="ARM_TT21_5th"/>
    <property type="match status" value="1"/>
</dbReference>
<sequence>MQQIAGDDIQRELKLDIACGKNKRPGFVGVDLWEGADIVVDLWQFPWPFEDNSVDEVFCSHYIEHTPDLIAFINELYRIMKVGAKAEIIAPYYSSIRAWQDPTHLRAISEATFYYFSKKWRLINRLDHYPLTVDFNFDCNLLLDPYWQEKSEEEKKFAIRHYVNAVSDIQARLIKREHVDESLYLAEIASECWELGQFVEAIRFCEQLLERDMAGVDEYLMMADFYQKNDKFAKAFTMYRSALKFDNESFQAHCGLIRLLGSAGKVKKAQQYLENIRKTNQELADLIQGLL</sequence>